<organism evidence="9">
    <name type="scientific">Longilinea arvoryzae</name>
    <dbReference type="NCBI Taxonomy" id="360412"/>
    <lineage>
        <taxon>Bacteria</taxon>
        <taxon>Bacillati</taxon>
        <taxon>Chloroflexota</taxon>
        <taxon>Anaerolineae</taxon>
        <taxon>Anaerolineales</taxon>
        <taxon>Anaerolineaceae</taxon>
        <taxon>Longilinea</taxon>
    </lineage>
</organism>
<protein>
    <submittedName>
        <fullName evidence="9">ABC-type Co2+ transport system, permease component</fullName>
    </submittedName>
</protein>
<evidence type="ECO:0000256" key="4">
    <source>
        <dbReference type="ARBA" id="ARBA00022692"/>
    </source>
</evidence>
<sequence>MLLAPFLTPHPMHIPDGFLSVAVSIAFWVVSAIVIGIALRKTNQTLGERQVPLMGVLAAAIFAGQMLNFSVTGGTSGHLLGAAIATILLGPWPAVLVMTSVVSVQALLFQDGGILALGANIFNMAVVGVFVSYAVYTLLTRLFKKQAWGIIAAGFAAAWSSIFIASLSCALQLALSGTSPANIAVPAMGAIHALIGIGEGLITTGALAFLFAARKDLLHIGEANPSGNQGILIGGISIALVLAVLSPLASSHPDGLEWVAEQRGFLDVARNALYHIIPDYTMPGISNPALATILAGILGVSIVFGVAYGIARAEKHVKAQTDSQR</sequence>
<reference evidence="9" key="1">
    <citation type="submission" date="2015-07" db="EMBL/GenBank/DDBJ databases">
        <title>Draft Genome Sequences of Anaerolinea thermolimosa IMO-1, Bellilinea caldifistulae GOMI-1, Leptolinea tardivitalis YMTK-2, Levilinea saccharolytica KIBI-1,Longilinea arvoryzae KOME-1, Previously Described as Members of the Anaerolineaceae (Chloroflexi).</title>
        <authorList>
            <person name="Sekiguchi Y."/>
            <person name="Ohashi A."/>
            <person name="Matsuura N."/>
            <person name="Tourlousse M.D."/>
        </authorList>
    </citation>
    <scope>NUCLEOTIDE SEQUENCE [LARGE SCALE GENOMIC DNA]</scope>
    <source>
        <strain evidence="9">KOME-1</strain>
    </source>
</reference>
<feature type="transmembrane region" description="Helical" evidence="7">
    <location>
        <begin position="18"/>
        <end position="39"/>
    </location>
</feature>
<evidence type="ECO:0000256" key="6">
    <source>
        <dbReference type="ARBA" id="ARBA00023136"/>
    </source>
</evidence>
<proteinExistence type="predicted"/>
<feature type="transmembrane region" description="Helical" evidence="7">
    <location>
        <begin position="51"/>
        <end position="71"/>
    </location>
</feature>
<dbReference type="EMBL" id="DF967972">
    <property type="protein sequence ID" value="GAP14333.1"/>
    <property type="molecule type" value="Genomic_DNA"/>
</dbReference>
<evidence type="ECO:0000313" key="9">
    <source>
        <dbReference type="EMBL" id="GAP14333.1"/>
    </source>
</evidence>
<feature type="transmembrane region" description="Helical" evidence="7">
    <location>
        <begin position="148"/>
        <end position="175"/>
    </location>
</feature>
<dbReference type="PANTHER" id="PTHR34229">
    <property type="entry name" value="METAL TRANSPORT PROTEIN HI_1621-RELATED"/>
    <property type="match status" value="1"/>
</dbReference>
<feature type="transmembrane region" description="Helical" evidence="7">
    <location>
        <begin position="187"/>
        <end position="211"/>
    </location>
</feature>
<keyword evidence="4 7" id="KW-0812">Transmembrane</keyword>
<feature type="transmembrane region" description="Helical" evidence="7">
    <location>
        <begin position="231"/>
        <end position="249"/>
    </location>
</feature>
<feature type="transmembrane region" description="Helical" evidence="7">
    <location>
        <begin position="83"/>
        <end position="108"/>
    </location>
</feature>
<gene>
    <name evidence="9" type="ORF">LARV_02100</name>
</gene>
<keyword evidence="10" id="KW-1185">Reference proteome</keyword>
<accession>A0A0S7BFG0</accession>
<keyword evidence="3" id="KW-1003">Cell membrane</keyword>
<keyword evidence="6 7" id="KW-0472">Membrane</keyword>
<feature type="transmembrane region" description="Helical" evidence="7">
    <location>
        <begin position="289"/>
        <end position="311"/>
    </location>
</feature>
<evidence type="ECO:0000256" key="1">
    <source>
        <dbReference type="ARBA" id="ARBA00004651"/>
    </source>
</evidence>
<evidence type="ECO:0000256" key="3">
    <source>
        <dbReference type="ARBA" id="ARBA00022475"/>
    </source>
</evidence>
<dbReference type="PANTHER" id="PTHR34229:SF1">
    <property type="entry name" value="METAL TRANSPORT PROTEIN HI_1621-RELATED"/>
    <property type="match status" value="1"/>
</dbReference>
<dbReference type="Pfam" id="PF13190">
    <property type="entry name" value="PDGLE"/>
    <property type="match status" value="1"/>
</dbReference>
<dbReference type="STRING" id="360412.LARV_02100"/>
<evidence type="ECO:0000256" key="7">
    <source>
        <dbReference type="SAM" id="Phobius"/>
    </source>
</evidence>
<dbReference type="Gene3D" id="1.10.1760.20">
    <property type="match status" value="1"/>
</dbReference>
<keyword evidence="5 7" id="KW-1133">Transmembrane helix</keyword>
<keyword evidence="2" id="KW-0813">Transport</keyword>
<dbReference type="GO" id="GO:0000041">
    <property type="term" value="P:transition metal ion transport"/>
    <property type="evidence" value="ECO:0007669"/>
    <property type="project" value="InterPro"/>
</dbReference>
<name>A0A0S7BFG0_9CHLR</name>
<dbReference type="AlphaFoldDB" id="A0A0S7BFG0"/>
<evidence type="ECO:0000259" key="8">
    <source>
        <dbReference type="Pfam" id="PF13190"/>
    </source>
</evidence>
<evidence type="ECO:0000256" key="2">
    <source>
        <dbReference type="ARBA" id="ARBA00022448"/>
    </source>
</evidence>
<evidence type="ECO:0000256" key="5">
    <source>
        <dbReference type="ARBA" id="ARBA00022989"/>
    </source>
</evidence>
<dbReference type="GO" id="GO:0005886">
    <property type="term" value="C:plasma membrane"/>
    <property type="evidence" value="ECO:0007669"/>
    <property type="project" value="UniProtKB-SubCell"/>
</dbReference>
<comment type="subcellular location">
    <subcellularLocation>
        <location evidence="1">Cell membrane</location>
        <topology evidence="1">Multi-pass membrane protein</topology>
    </subcellularLocation>
</comment>
<dbReference type="InterPro" id="IPR002751">
    <property type="entry name" value="CbiM/NikMN"/>
</dbReference>
<dbReference type="Proteomes" id="UP000055060">
    <property type="component" value="Unassembled WGS sequence"/>
</dbReference>
<dbReference type="InterPro" id="IPR025937">
    <property type="entry name" value="PDGLE_dom"/>
</dbReference>
<feature type="transmembrane region" description="Helical" evidence="7">
    <location>
        <begin position="114"/>
        <end position="136"/>
    </location>
</feature>
<dbReference type="Pfam" id="PF01891">
    <property type="entry name" value="CbiM"/>
    <property type="match status" value="1"/>
</dbReference>
<dbReference type="RefSeq" id="WP_201785910.1">
    <property type="nucleotide sequence ID" value="NZ_DF967972.1"/>
</dbReference>
<feature type="domain" description="PDGLE" evidence="8">
    <location>
        <begin position="231"/>
        <end position="312"/>
    </location>
</feature>
<evidence type="ECO:0000313" key="10">
    <source>
        <dbReference type="Proteomes" id="UP000055060"/>
    </source>
</evidence>